<dbReference type="RefSeq" id="WP_145225624.1">
    <property type="nucleotide sequence ID" value="NZ_VIVQ01000001.1"/>
</dbReference>
<dbReference type="OrthoDB" id="3782133at2"/>
<dbReference type="Pfam" id="PF14907">
    <property type="entry name" value="NTP_transf_5"/>
    <property type="match status" value="1"/>
</dbReference>
<evidence type="ECO:0000313" key="2">
    <source>
        <dbReference type="Proteomes" id="UP000318297"/>
    </source>
</evidence>
<dbReference type="EMBL" id="VIVQ01000001">
    <property type="protein sequence ID" value="TWE11982.1"/>
    <property type="molecule type" value="Genomic_DNA"/>
</dbReference>
<dbReference type="Proteomes" id="UP000318297">
    <property type="component" value="Unassembled WGS sequence"/>
</dbReference>
<reference evidence="1 2" key="1">
    <citation type="submission" date="2019-06" db="EMBL/GenBank/DDBJ databases">
        <title>Sequencing the genomes of 1000 actinobacteria strains.</title>
        <authorList>
            <person name="Klenk H.-P."/>
        </authorList>
    </citation>
    <scope>NUCLEOTIDE SEQUENCE [LARGE SCALE GENOMIC DNA]</scope>
    <source>
        <strain evidence="1 2">DSM 19560</strain>
    </source>
</reference>
<dbReference type="InterPro" id="IPR039498">
    <property type="entry name" value="NTP_transf_5"/>
</dbReference>
<dbReference type="GO" id="GO:0016740">
    <property type="term" value="F:transferase activity"/>
    <property type="evidence" value="ECO:0007669"/>
    <property type="project" value="UniProtKB-KW"/>
</dbReference>
<proteinExistence type="predicted"/>
<organism evidence="1 2">
    <name type="scientific">Rudaeicoccus suwonensis</name>
    <dbReference type="NCBI Taxonomy" id="657409"/>
    <lineage>
        <taxon>Bacteria</taxon>
        <taxon>Bacillati</taxon>
        <taxon>Actinomycetota</taxon>
        <taxon>Actinomycetes</taxon>
        <taxon>Micrococcales</taxon>
        <taxon>Dermacoccaceae</taxon>
        <taxon>Rudaeicoccus</taxon>
    </lineage>
</organism>
<evidence type="ECO:0000313" key="1">
    <source>
        <dbReference type="EMBL" id="TWE11982.1"/>
    </source>
</evidence>
<gene>
    <name evidence="1" type="ORF">BKA23_0778</name>
</gene>
<accession>A0A561E8N4</accession>
<keyword evidence="2" id="KW-1185">Reference proteome</keyword>
<dbReference type="AlphaFoldDB" id="A0A561E8N4"/>
<protein>
    <submittedName>
        <fullName evidence="1">Putative nucleotidyltransferase-like protein</fullName>
    </submittedName>
</protein>
<comment type="caution">
    <text evidence="1">The sequence shown here is derived from an EMBL/GenBank/DDBJ whole genome shotgun (WGS) entry which is preliminary data.</text>
</comment>
<keyword evidence="1" id="KW-0808">Transferase</keyword>
<sequence length="301" mass="33701">MDRDRSADTREIPVDVRVQLVHGYAQLLASASSVDLLHLKGAAADPTLRPRTAVEGTPVRVSFDVDLLVRPGHVDRLLAVLLDHEWEVVSGFEAGSAFGHATTLRHTYLGYIDLHRSWPGFGMDADRVFDRLWAHRSTVSIAHVRCTVPSLEHQRLILMLHAGRSGGLRHPDAQFLWVEATDDDRVAMRGHAAEFDAQVALAAATGELEDYRDDPQYQLWRHFSEESQSRLDEWVGRWRAARSVSDRVRVVKGFLIVNPDLLRDQVGPKPSAGDYARAYAGRLGAAVTDLRRLVAALVRRR</sequence>
<name>A0A561E8N4_9MICO</name>